<organism evidence="1 2">
    <name type="scientific">Coemansia nantahalensis</name>
    <dbReference type="NCBI Taxonomy" id="2789366"/>
    <lineage>
        <taxon>Eukaryota</taxon>
        <taxon>Fungi</taxon>
        <taxon>Fungi incertae sedis</taxon>
        <taxon>Zoopagomycota</taxon>
        <taxon>Kickxellomycotina</taxon>
        <taxon>Kickxellomycetes</taxon>
        <taxon>Kickxellales</taxon>
        <taxon>Kickxellaceae</taxon>
        <taxon>Coemansia</taxon>
    </lineage>
</organism>
<evidence type="ECO:0000313" key="1">
    <source>
        <dbReference type="EMBL" id="KAJ2767887.1"/>
    </source>
</evidence>
<dbReference type="EMBL" id="JANBUJ010001313">
    <property type="protein sequence ID" value="KAJ2767887.1"/>
    <property type="molecule type" value="Genomic_DNA"/>
</dbReference>
<proteinExistence type="predicted"/>
<keyword evidence="2" id="KW-1185">Reference proteome</keyword>
<reference evidence="1" key="1">
    <citation type="submission" date="2022-07" db="EMBL/GenBank/DDBJ databases">
        <title>Phylogenomic reconstructions and comparative analyses of Kickxellomycotina fungi.</title>
        <authorList>
            <person name="Reynolds N.K."/>
            <person name="Stajich J.E."/>
            <person name="Barry K."/>
            <person name="Grigoriev I.V."/>
            <person name="Crous P."/>
            <person name="Smith M.E."/>
        </authorList>
    </citation>
    <scope>NUCLEOTIDE SEQUENCE</scope>
    <source>
        <strain evidence="1">CBS 109366</strain>
    </source>
</reference>
<comment type="caution">
    <text evidence="1">The sequence shown here is derived from an EMBL/GenBank/DDBJ whole genome shotgun (WGS) entry which is preliminary data.</text>
</comment>
<protein>
    <submittedName>
        <fullName evidence="1">Uncharacterized protein</fullName>
    </submittedName>
</protein>
<feature type="non-terminal residue" evidence="1">
    <location>
        <position position="426"/>
    </location>
</feature>
<evidence type="ECO:0000313" key="2">
    <source>
        <dbReference type="Proteomes" id="UP001140234"/>
    </source>
</evidence>
<name>A0ACC1JV38_9FUNG</name>
<accession>A0ACC1JV38</accession>
<sequence length="426" mass="44354">MATSLRSASGAPYSLRGFQSLSGGQTLTLRTGGAPKQQQPHYVPPRWCPTIDVLAVPEGGALRLVRMSGGETVWRRVHEDGGAAIQAVAWNPQGTTIAALHSDGLLLQRDSTRGDVVHEARVDLDGPAVAMEWVACTGAAAAQPDARRPTLEALLPRLGPLGRGQSAAGSTSPAAEPPTAIVITSASGLVCVCLGGIFALPPTHLPDALAHRVGGPSGRATAVDARLSPDSATLFVLFADSDDAQHTAVCAVDTSVLSSTLPLLHALVPLSAQLSGLWLYLENTLGQLAKEAEARDKGASRAALLQTFEGVLRDHGVDEATSAEAELCQLAVTGRSSEATSQFLLAKLKAGRLRNWESAGRLGAVALTRVVYRHALPAVERAILAATQMLDVVDESARQLGGAGDGQSGESRGRIVRAVVLLGWLY</sequence>
<gene>
    <name evidence="1" type="ORF">IWQ57_003769</name>
</gene>
<dbReference type="Proteomes" id="UP001140234">
    <property type="component" value="Unassembled WGS sequence"/>
</dbReference>